<dbReference type="PANTHER" id="PTHR23242">
    <property type="entry name" value="TRANSCRIPTION FACTOR HOXA13"/>
    <property type="match status" value="1"/>
</dbReference>
<keyword evidence="2" id="KW-1133">Transmembrane helix</keyword>
<dbReference type="Pfam" id="PF10935">
    <property type="entry name" value="DUF2637"/>
    <property type="match status" value="1"/>
</dbReference>
<name>A0ABV9XQ13_9ACTN</name>
<dbReference type="Proteomes" id="UP001595829">
    <property type="component" value="Unassembled WGS sequence"/>
</dbReference>
<organism evidence="3 4">
    <name type="scientific">Streptomyces coeruleoprunus</name>
    <dbReference type="NCBI Taxonomy" id="285563"/>
    <lineage>
        <taxon>Bacteria</taxon>
        <taxon>Bacillati</taxon>
        <taxon>Actinomycetota</taxon>
        <taxon>Actinomycetes</taxon>
        <taxon>Kitasatosporales</taxon>
        <taxon>Streptomycetaceae</taxon>
        <taxon>Streptomyces</taxon>
    </lineage>
</organism>
<feature type="region of interest" description="Disordered" evidence="1">
    <location>
        <begin position="356"/>
        <end position="377"/>
    </location>
</feature>
<dbReference type="PANTHER" id="PTHR23242:SF9">
    <property type="entry name" value="TRANSCRIPTION FACTOR HOXA13"/>
    <property type="match status" value="1"/>
</dbReference>
<evidence type="ECO:0000256" key="1">
    <source>
        <dbReference type="SAM" id="MobiDB-lite"/>
    </source>
</evidence>
<feature type="region of interest" description="Disordered" evidence="1">
    <location>
        <begin position="311"/>
        <end position="332"/>
    </location>
</feature>
<gene>
    <name evidence="3" type="ORF">ACFPM3_26070</name>
</gene>
<keyword evidence="4" id="KW-1185">Reference proteome</keyword>
<keyword evidence="2" id="KW-0472">Membrane</keyword>
<keyword evidence="2" id="KW-0812">Transmembrane</keyword>
<accession>A0ABV9XQ13</accession>
<feature type="transmembrane region" description="Helical" evidence="2">
    <location>
        <begin position="48"/>
        <end position="72"/>
    </location>
</feature>
<sequence length="446" mass="48873">MAAMQLTRMHRVLIGVVVAGAVVIAGIGFAGSYAAVRELAEKKGFGTFSYFFPIGIDAGICVLLALDLLLTWIRIPFPVLRQTAWLLTAATIAFNGAAAWPDPLGVGMHAVIPVLFVVAVEAARHAVGRIADITADKHMEGVRLTRWLLSPVPTFRLWRRMKLWELRSYEQVIKLEQDRLIYQARLQARFGRSWRRKAPVESLMPLRLAKYGVPLAETAPAGLAAAGIEPVLLPPNPQPVEEAAPVAAVVAAAPVAELPQVATPEQPRPRPRPAQAEDGSPEPAPEDAEPVPAVARPVPAEQPVQQLPQDEYAQPQPVPATHESPWFAAPKLPSDEAYTGTYDPAYAEAQQAAQAAYAEAQHAPQQAQDAQDAQEAQETYEFGELAYKVFRTYVEQNSDWPSADVLDIHLADVYNVHHPRSAALLRRLLPDFKNRYQAELEAEHIA</sequence>
<evidence type="ECO:0000313" key="4">
    <source>
        <dbReference type="Proteomes" id="UP001595829"/>
    </source>
</evidence>
<dbReference type="EMBL" id="JBHSJD010000022">
    <property type="protein sequence ID" value="MFC5025597.1"/>
    <property type="molecule type" value="Genomic_DNA"/>
</dbReference>
<protein>
    <submittedName>
        <fullName evidence="3">DUF2637 domain-containing protein</fullName>
    </submittedName>
</protein>
<feature type="transmembrane region" description="Helical" evidence="2">
    <location>
        <begin position="12"/>
        <end position="36"/>
    </location>
</feature>
<feature type="region of interest" description="Disordered" evidence="1">
    <location>
        <begin position="258"/>
        <end position="291"/>
    </location>
</feature>
<evidence type="ECO:0000313" key="3">
    <source>
        <dbReference type="EMBL" id="MFC5025597.1"/>
    </source>
</evidence>
<dbReference type="RefSeq" id="WP_380867850.1">
    <property type="nucleotide sequence ID" value="NZ_BAABIT010000001.1"/>
</dbReference>
<reference evidence="4" key="1">
    <citation type="journal article" date="2019" name="Int. J. Syst. Evol. Microbiol.">
        <title>The Global Catalogue of Microorganisms (GCM) 10K type strain sequencing project: providing services to taxonomists for standard genome sequencing and annotation.</title>
        <authorList>
            <consortium name="The Broad Institute Genomics Platform"/>
            <consortium name="The Broad Institute Genome Sequencing Center for Infectious Disease"/>
            <person name="Wu L."/>
            <person name="Ma J."/>
        </authorList>
    </citation>
    <scope>NUCLEOTIDE SEQUENCE [LARGE SCALE GENOMIC DNA]</scope>
    <source>
        <strain evidence="4">CGMCC 4.1648</strain>
    </source>
</reference>
<feature type="transmembrane region" description="Helical" evidence="2">
    <location>
        <begin position="84"/>
        <end position="100"/>
    </location>
</feature>
<evidence type="ECO:0000256" key="2">
    <source>
        <dbReference type="SAM" id="Phobius"/>
    </source>
</evidence>
<proteinExistence type="predicted"/>
<dbReference type="InterPro" id="IPR021235">
    <property type="entry name" value="DUF2637"/>
</dbReference>
<comment type="caution">
    <text evidence="3">The sequence shown here is derived from an EMBL/GenBank/DDBJ whole genome shotgun (WGS) entry which is preliminary data.</text>
</comment>